<evidence type="ECO:0000313" key="4">
    <source>
        <dbReference type="EMBL" id="MFC0308172.1"/>
    </source>
</evidence>
<sequence length="189" mass="22212">MQHKSDTVDIIFTTTERLMARDGLHHLSIHKIAKEAGISPGTIYIHFENKEALLTRLIENIFIRFETAMSQNFNLDDDPYHQYHRFWWNLWFEIQKCPETVLNFHQYRSLPGFCSLVQERTNNPNDPWNKFCEHAKAKGVLCDLPSQILFTISLDSAISLSVKTFYHNITYPKSVLEQVVQQTWQAIKK</sequence>
<dbReference type="Pfam" id="PF00440">
    <property type="entry name" value="TetR_N"/>
    <property type="match status" value="1"/>
</dbReference>
<keyword evidence="5" id="KW-1185">Reference proteome</keyword>
<dbReference type="InterPro" id="IPR009057">
    <property type="entry name" value="Homeodomain-like_sf"/>
</dbReference>
<accession>A0ABV6GZD7</accession>
<proteinExistence type="predicted"/>
<evidence type="ECO:0000259" key="3">
    <source>
        <dbReference type="PROSITE" id="PS50977"/>
    </source>
</evidence>
<dbReference type="RefSeq" id="WP_382367646.1">
    <property type="nucleotide sequence ID" value="NZ_JBHLWB010000001.1"/>
</dbReference>
<dbReference type="PANTHER" id="PTHR43479">
    <property type="entry name" value="ACREF/ENVCD OPERON REPRESSOR-RELATED"/>
    <property type="match status" value="1"/>
</dbReference>
<dbReference type="Pfam" id="PF22604">
    <property type="entry name" value="TetR_HI_0893_C"/>
    <property type="match status" value="1"/>
</dbReference>
<reference evidence="4 5" key="1">
    <citation type="submission" date="2024-09" db="EMBL/GenBank/DDBJ databases">
        <authorList>
            <person name="Sun Q."/>
            <person name="Mori K."/>
        </authorList>
    </citation>
    <scope>NUCLEOTIDE SEQUENCE [LARGE SCALE GENOMIC DNA]</scope>
    <source>
        <strain evidence="4 5">CCM 7539</strain>
    </source>
</reference>
<organism evidence="4 5">
    <name type="scientific">Gallibacterium trehalosifermentans</name>
    <dbReference type="NCBI Taxonomy" id="516935"/>
    <lineage>
        <taxon>Bacteria</taxon>
        <taxon>Pseudomonadati</taxon>
        <taxon>Pseudomonadota</taxon>
        <taxon>Gammaproteobacteria</taxon>
        <taxon>Pasteurellales</taxon>
        <taxon>Pasteurellaceae</taxon>
        <taxon>Gallibacterium</taxon>
    </lineage>
</organism>
<dbReference type="PROSITE" id="PS50977">
    <property type="entry name" value="HTH_TETR_2"/>
    <property type="match status" value="1"/>
</dbReference>
<dbReference type="Proteomes" id="UP001589767">
    <property type="component" value="Unassembled WGS sequence"/>
</dbReference>
<dbReference type="Gene3D" id="1.10.357.10">
    <property type="entry name" value="Tetracycline Repressor, domain 2"/>
    <property type="match status" value="1"/>
</dbReference>
<name>A0ABV6GZD7_9PAST</name>
<dbReference type="PROSITE" id="PS01081">
    <property type="entry name" value="HTH_TETR_1"/>
    <property type="match status" value="1"/>
</dbReference>
<feature type="DNA-binding region" description="H-T-H motif" evidence="2">
    <location>
        <begin position="28"/>
        <end position="47"/>
    </location>
</feature>
<dbReference type="InterPro" id="IPR054422">
    <property type="entry name" value="TetR-like_HI_0893_C"/>
</dbReference>
<evidence type="ECO:0000313" key="5">
    <source>
        <dbReference type="Proteomes" id="UP001589767"/>
    </source>
</evidence>
<dbReference type="SUPFAM" id="SSF46689">
    <property type="entry name" value="Homeodomain-like"/>
    <property type="match status" value="1"/>
</dbReference>
<evidence type="ECO:0000256" key="2">
    <source>
        <dbReference type="PROSITE-ProRule" id="PRU00335"/>
    </source>
</evidence>
<dbReference type="EMBL" id="JBHLWB010000001">
    <property type="protein sequence ID" value="MFC0308172.1"/>
    <property type="molecule type" value="Genomic_DNA"/>
</dbReference>
<dbReference type="InterPro" id="IPR001647">
    <property type="entry name" value="HTH_TetR"/>
</dbReference>
<protein>
    <submittedName>
        <fullName evidence="4">TetR/AcrR family transcriptional regulator</fullName>
    </submittedName>
</protein>
<dbReference type="InterPro" id="IPR023772">
    <property type="entry name" value="DNA-bd_HTH_TetR-type_CS"/>
</dbReference>
<comment type="caution">
    <text evidence="4">The sequence shown here is derived from an EMBL/GenBank/DDBJ whole genome shotgun (WGS) entry which is preliminary data.</text>
</comment>
<dbReference type="PANTHER" id="PTHR43479:SF11">
    <property type="entry name" value="ACREF_ENVCD OPERON REPRESSOR-RELATED"/>
    <property type="match status" value="1"/>
</dbReference>
<feature type="domain" description="HTH tetR-type" evidence="3">
    <location>
        <begin position="5"/>
        <end position="65"/>
    </location>
</feature>
<dbReference type="InterPro" id="IPR050624">
    <property type="entry name" value="HTH-type_Tx_Regulator"/>
</dbReference>
<gene>
    <name evidence="4" type="ORF">ACFFHK_00415</name>
</gene>
<evidence type="ECO:0000256" key="1">
    <source>
        <dbReference type="ARBA" id="ARBA00023125"/>
    </source>
</evidence>
<keyword evidence="1 2" id="KW-0238">DNA-binding</keyword>
<dbReference type="PRINTS" id="PR00455">
    <property type="entry name" value="HTHTETR"/>
</dbReference>